<evidence type="ECO:0000313" key="3">
    <source>
        <dbReference type="Proteomes" id="UP000709295"/>
    </source>
</evidence>
<feature type="region of interest" description="Disordered" evidence="1">
    <location>
        <begin position="58"/>
        <end position="111"/>
    </location>
</feature>
<accession>A0A8J5I7F1</accession>
<reference evidence="2" key="1">
    <citation type="submission" date="2021-01" db="EMBL/GenBank/DDBJ databases">
        <title>Phytophthora aleatoria, a newly-described species from Pinus radiata is distinct from Phytophthora cactorum isolates based on comparative genomics.</title>
        <authorList>
            <person name="Mcdougal R."/>
            <person name="Panda P."/>
            <person name="Williams N."/>
            <person name="Studholme D.J."/>
        </authorList>
    </citation>
    <scope>NUCLEOTIDE SEQUENCE</scope>
    <source>
        <strain evidence="2">NZFS 4037</strain>
    </source>
</reference>
<dbReference type="AlphaFoldDB" id="A0A8J5I7F1"/>
<comment type="caution">
    <text evidence="2">The sequence shown here is derived from an EMBL/GenBank/DDBJ whole genome shotgun (WGS) entry which is preliminary data.</text>
</comment>
<keyword evidence="3" id="KW-1185">Reference proteome</keyword>
<proteinExistence type="predicted"/>
<name>A0A8J5I7F1_9STRA</name>
<dbReference type="Proteomes" id="UP000709295">
    <property type="component" value="Unassembled WGS sequence"/>
</dbReference>
<gene>
    <name evidence="2" type="ORF">JG688_00014679</name>
</gene>
<feature type="compositionally biased region" description="Low complexity" evidence="1">
    <location>
        <begin position="58"/>
        <end position="86"/>
    </location>
</feature>
<organism evidence="2 3">
    <name type="scientific">Phytophthora aleatoria</name>
    <dbReference type="NCBI Taxonomy" id="2496075"/>
    <lineage>
        <taxon>Eukaryota</taxon>
        <taxon>Sar</taxon>
        <taxon>Stramenopiles</taxon>
        <taxon>Oomycota</taxon>
        <taxon>Peronosporomycetes</taxon>
        <taxon>Peronosporales</taxon>
        <taxon>Peronosporaceae</taxon>
        <taxon>Phytophthora</taxon>
    </lineage>
</organism>
<evidence type="ECO:0000256" key="1">
    <source>
        <dbReference type="SAM" id="MobiDB-lite"/>
    </source>
</evidence>
<protein>
    <submittedName>
        <fullName evidence="2">Uncharacterized protein</fullName>
    </submittedName>
</protein>
<dbReference type="EMBL" id="JAENGY010001441">
    <property type="protein sequence ID" value="KAG6949298.1"/>
    <property type="molecule type" value="Genomic_DNA"/>
</dbReference>
<sequence length="111" mass="11444">MAAAAGAGRDVPGFNPADLKLNARLRRLLEMQFPDLTIHPIRDGSGISPIAAVSSVVTPAASSGTPAASGPVDSSAEGLASSASLLQRPLRTLDQFHRAPPSALTPKERLH</sequence>
<evidence type="ECO:0000313" key="2">
    <source>
        <dbReference type="EMBL" id="KAG6949298.1"/>
    </source>
</evidence>